<keyword evidence="3" id="KW-1185">Reference proteome</keyword>
<evidence type="ECO:0000313" key="2">
    <source>
        <dbReference type="EMBL" id="GKY87015.1"/>
    </source>
</evidence>
<sequence>MDAPLHLFRPCPLLFLPPVGPQQGSRLRAADIGNPALKRFPARQQSGVNRPDCDRKKPPTFPDSAQNLPHSGATHVLTKRHARGGDRPKGRDMKKRWMKSVIDAANTETAELPWTRGARRAKRKAAARARALAA</sequence>
<evidence type="ECO:0000313" key="3">
    <source>
        <dbReference type="Proteomes" id="UP001144205"/>
    </source>
</evidence>
<comment type="caution">
    <text evidence="2">The sequence shown here is derived from an EMBL/GenBank/DDBJ whole genome shotgun (WGS) entry which is preliminary data.</text>
</comment>
<feature type="region of interest" description="Disordered" evidence="1">
    <location>
        <begin position="113"/>
        <end position="134"/>
    </location>
</feature>
<gene>
    <name evidence="2" type="ORF">STA1M1_08840</name>
</gene>
<name>A0ABQ5LPU4_9RHOB</name>
<dbReference type="EMBL" id="BROH01000001">
    <property type="protein sequence ID" value="GKY87015.1"/>
    <property type="molecule type" value="Genomic_DNA"/>
</dbReference>
<proteinExistence type="predicted"/>
<protein>
    <submittedName>
        <fullName evidence="2">Uncharacterized protein</fullName>
    </submittedName>
</protein>
<feature type="region of interest" description="Disordered" evidence="1">
    <location>
        <begin position="33"/>
        <end position="96"/>
    </location>
</feature>
<dbReference type="Proteomes" id="UP001144205">
    <property type="component" value="Unassembled WGS sequence"/>
</dbReference>
<evidence type="ECO:0000256" key="1">
    <source>
        <dbReference type="SAM" id="MobiDB-lite"/>
    </source>
</evidence>
<organism evidence="2 3">
    <name type="scientific">Sinisalibacter aestuarii</name>
    <dbReference type="NCBI Taxonomy" id="2949426"/>
    <lineage>
        <taxon>Bacteria</taxon>
        <taxon>Pseudomonadati</taxon>
        <taxon>Pseudomonadota</taxon>
        <taxon>Alphaproteobacteria</taxon>
        <taxon>Rhodobacterales</taxon>
        <taxon>Roseobacteraceae</taxon>
        <taxon>Sinisalibacter</taxon>
    </lineage>
</organism>
<accession>A0ABQ5LPU4</accession>
<reference evidence="2" key="1">
    <citation type="journal article" date="2023" name="Int. J. Syst. Evol. Microbiol.">
        <title>Sinisalibacter aestuarii sp. nov., isolated from estuarine sediment of the Arakawa River.</title>
        <authorList>
            <person name="Arafat S.T."/>
            <person name="Hirano S."/>
            <person name="Sato A."/>
            <person name="Takeuchi K."/>
            <person name="Yasuda T."/>
            <person name="Terahara T."/>
            <person name="Hamada M."/>
            <person name="Kobayashi T."/>
        </authorList>
    </citation>
    <scope>NUCLEOTIDE SEQUENCE</scope>
    <source>
        <strain evidence="2">B-399</strain>
    </source>
</reference>
<feature type="compositionally biased region" description="Basic residues" evidence="1">
    <location>
        <begin position="117"/>
        <end position="127"/>
    </location>
</feature>